<keyword evidence="1" id="KW-1133">Transmembrane helix</keyword>
<feature type="transmembrane region" description="Helical" evidence="1">
    <location>
        <begin position="30"/>
        <end position="53"/>
    </location>
</feature>
<proteinExistence type="predicted"/>
<evidence type="ECO:0000313" key="3">
    <source>
        <dbReference type="Proteomes" id="UP000186940"/>
    </source>
</evidence>
<name>A0A1F2P9B8_9EURY</name>
<keyword evidence="3" id="KW-1185">Reference proteome</keyword>
<gene>
    <name evidence="2" type="ORF">SCAL_001059</name>
</gene>
<sequence length="409" mass="46868">MRRYGIIGSILFGILILIGILLLFGTGSDLAITLILLLIPVMVIVSFFIIYLTEVRGKSIKTRVLERDLKRIAHNLIELLRELSNFENQYHIVTRGFRDELSAVKADLSSIGCLVNGEVHFDKAKLKKARSSDIEEIKLKIESIKDRYEPTIYGKVIEQGERYLDRLRELEAAGYRGIGDQMRRIEAMILEDIEIDILNLAHFLGDLTSIFDDAIESSLREVKAVESGSKTIRDRSRIRTDIKIAEQNMERGNYDAAAGILRNVMERIIDETADGFNQYKEMLLEMVGVVKKVADGEKVRAIEARIEHTDSPSQQNILKECEAELRVTAIETLEAIYKNIFDLEAKIRDKEPSSEEYPVDYWGADRMQDVLDLQTIEQLGEFMLRYEALIEDANSRLEYDRDRLDVISK</sequence>
<dbReference type="STRING" id="1838285.SCAL_001059"/>
<dbReference type="AlphaFoldDB" id="A0A1F2P9B8"/>
<comment type="caution">
    <text evidence="2">The sequence shown here is derived from an EMBL/GenBank/DDBJ whole genome shotgun (WGS) entry which is preliminary data.</text>
</comment>
<evidence type="ECO:0000256" key="1">
    <source>
        <dbReference type="SAM" id="Phobius"/>
    </source>
</evidence>
<evidence type="ECO:0000313" key="2">
    <source>
        <dbReference type="EMBL" id="OFV67684.1"/>
    </source>
</evidence>
<protein>
    <submittedName>
        <fullName evidence="2">Hypothatical</fullName>
    </submittedName>
</protein>
<feature type="transmembrane region" description="Helical" evidence="1">
    <location>
        <begin position="7"/>
        <end position="24"/>
    </location>
</feature>
<organism evidence="2 3">
    <name type="scientific">Candidatus Syntropharchaeum caldarium</name>
    <dbReference type="NCBI Taxonomy" id="1838285"/>
    <lineage>
        <taxon>Archaea</taxon>
        <taxon>Methanobacteriati</taxon>
        <taxon>Methanobacteriota</taxon>
        <taxon>Stenosarchaea group</taxon>
        <taxon>Methanomicrobia</taxon>
        <taxon>Methanosarcinales</taxon>
        <taxon>ANME-2 cluster</taxon>
        <taxon>Candidatus Syntropharchaeum</taxon>
    </lineage>
</organism>
<dbReference type="EMBL" id="LYOS01000003">
    <property type="protein sequence ID" value="OFV67684.1"/>
    <property type="molecule type" value="Genomic_DNA"/>
</dbReference>
<keyword evidence="1" id="KW-0472">Membrane</keyword>
<keyword evidence="1" id="KW-0812">Transmembrane</keyword>
<reference evidence="2" key="1">
    <citation type="submission" date="2016-05" db="EMBL/GenBank/DDBJ databases">
        <title>Microbial consortia oxidize butane by reversing methanogenesis.</title>
        <authorList>
            <person name="Laso-Perez R."/>
            <person name="Richter M."/>
            <person name="Wegener G."/>
            <person name="Musat F."/>
        </authorList>
    </citation>
    <scope>NUCLEOTIDE SEQUENCE [LARGE SCALE GENOMIC DNA]</scope>
    <source>
        <strain evidence="2">BOX2</strain>
    </source>
</reference>
<accession>A0A1F2P9B8</accession>
<dbReference type="Proteomes" id="UP000186940">
    <property type="component" value="Unassembled WGS sequence"/>
</dbReference>